<keyword evidence="7 8" id="KW-0501">Molybdenum cofactor biosynthesis</keyword>
<keyword evidence="4 8" id="KW-0547">Nucleotide-binding</keyword>
<dbReference type="GO" id="GO:0005525">
    <property type="term" value="F:GTP binding"/>
    <property type="evidence" value="ECO:0007669"/>
    <property type="project" value="UniProtKB-UniRule"/>
</dbReference>
<keyword evidence="5 8" id="KW-0460">Magnesium</keyword>
<evidence type="ECO:0000313" key="10">
    <source>
        <dbReference type="EMBL" id="MBA2935680.1"/>
    </source>
</evidence>
<reference evidence="10 11" key="1">
    <citation type="submission" date="2020-07" db="EMBL/GenBank/DDBJ databases">
        <authorList>
            <person name="Sun Q."/>
        </authorList>
    </citation>
    <scope>NUCLEOTIDE SEQUENCE [LARGE SCALE GENOMIC DNA]</scope>
    <source>
        <strain evidence="10 11">CGMCC 1.13654</strain>
    </source>
</reference>
<dbReference type="PANTHER" id="PTHR19136">
    <property type="entry name" value="MOLYBDENUM COFACTOR GUANYLYLTRANSFERASE"/>
    <property type="match status" value="1"/>
</dbReference>
<dbReference type="GO" id="GO:0046872">
    <property type="term" value="F:metal ion binding"/>
    <property type="evidence" value="ECO:0007669"/>
    <property type="project" value="UniProtKB-KW"/>
</dbReference>
<gene>
    <name evidence="8" type="primary">mobA</name>
    <name evidence="10" type="ORF">HZF05_16475</name>
</gene>
<keyword evidence="11" id="KW-1185">Reference proteome</keyword>
<dbReference type="PANTHER" id="PTHR19136:SF81">
    <property type="entry name" value="MOLYBDENUM COFACTOR GUANYLYLTRANSFERASE"/>
    <property type="match status" value="1"/>
</dbReference>
<dbReference type="SUPFAM" id="SSF53448">
    <property type="entry name" value="Nucleotide-diphospho-sugar transferases"/>
    <property type="match status" value="1"/>
</dbReference>
<organism evidence="10 11">
    <name type="scientific">Sphingomonas chungangi</name>
    <dbReference type="NCBI Taxonomy" id="2683589"/>
    <lineage>
        <taxon>Bacteria</taxon>
        <taxon>Pseudomonadati</taxon>
        <taxon>Pseudomonadota</taxon>
        <taxon>Alphaproteobacteria</taxon>
        <taxon>Sphingomonadales</taxon>
        <taxon>Sphingomonadaceae</taxon>
        <taxon>Sphingomonas</taxon>
    </lineage>
</organism>
<dbReference type="InterPro" id="IPR013482">
    <property type="entry name" value="Molybde_CF_guanTrfase"/>
</dbReference>
<feature type="binding site" evidence="8">
    <location>
        <begin position="8"/>
        <end position="10"/>
    </location>
    <ligand>
        <name>GTP</name>
        <dbReference type="ChEBI" id="CHEBI:37565"/>
    </ligand>
</feature>
<comment type="similarity">
    <text evidence="8">Belongs to the MobA family.</text>
</comment>
<feature type="domain" description="MobA-like NTP transferase" evidence="9">
    <location>
        <begin position="5"/>
        <end position="107"/>
    </location>
</feature>
<feature type="binding site" evidence="8">
    <location>
        <position position="93"/>
    </location>
    <ligand>
        <name>Mg(2+)</name>
        <dbReference type="ChEBI" id="CHEBI:18420"/>
    </ligand>
</feature>
<comment type="catalytic activity">
    <reaction evidence="8">
        <text>Mo-molybdopterin + GTP + H(+) = Mo-molybdopterin guanine dinucleotide + diphosphate</text>
        <dbReference type="Rhea" id="RHEA:34243"/>
        <dbReference type="ChEBI" id="CHEBI:15378"/>
        <dbReference type="ChEBI" id="CHEBI:33019"/>
        <dbReference type="ChEBI" id="CHEBI:37565"/>
        <dbReference type="ChEBI" id="CHEBI:71302"/>
        <dbReference type="ChEBI" id="CHEBI:71310"/>
        <dbReference type="EC" id="2.7.7.77"/>
    </reaction>
</comment>
<feature type="binding site" evidence="8">
    <location>
        <position position="59"/>
    </location>
    <ligand>
        <name>GTP</name>
        <dbReference type="ChEBI" id="CHEBI:37565"/>
    </ligand>
</feature>
<evidence type="ECO:0000256" key="3">
    <source>
        <dbReference type="ARBA" id="ARBA00022723"/>
    </source>
</evidence>
<comment type="domain">
    <text evidence="8">The N-terminal domain determines nucleotide recognition and specific binding, while the C-terminal domain determines the specific binding to the target protein.</text>
</comment>
<dbReference type="InterPro" id="IPR029044">
    <property type="entry name" value="Nucleotide-diphossugar_trans"/>
</dbReference>
<evidence type="ECO:0000259" key="9">
    <source>
        <dbReference type="Pfam" id="PF12804"/>
    </source>
</evidence>
<keyword evidence="1 8" id="KW-0963">Cytoplasm</keyword>
<dbReference type="Proteomes" id="UP000570166">
    <property type="component" value="Unassembled WGS sequence"/>
</dbReference>
<proteinExistence type="inferred from homology"/>
<comment type="cofactor">
    <cofactor evidence="8">
        <name>Mg(2+)</name>
        <dbReference type="ChEBI" id="CHEBI:18420"/>
    </cofactor>
</comment>
<keyword evidence="6 8" id="KW-0342">GTP-binding</keyword>
<evidence type="ECO:0000256" key="6">
    <source>
        <dbReference type="ARBA" id="ARBA00023134"/>
    </source>
</evidence>
<evidence type="ECO:0000256" key="8">
    <source>
        <dbReference type="HAMAP-Rule" id="MF_00316"/>
    </source>
</evidence>
<accession>A0A838L9V7</accession>
<dbReference type="Gene3D" id="3.90.550.10">
    <property type="entry name" value="Spore Coat Polysaccharide Biosynthesis Protein SpsA, Chain A"/>
    <property type="match status" value="1"/>
</dbReference>
<dbReference type="GO" id="GO:0005737">
    <property type="term" value="C:cytoplasm"/>
    <property type="evidence" value="ECO:0007669"/>
    <property type="project" value="UniProtKB-SubCell"/>
</dbReference>
<comment type="subcellular location">
    <subcellularLocation>
        <location evidence="8">Cytoplasm</location>
    </subcellularLocation>
</comment>
<dbReference type="Pfam" id="PF12804">
    <property type="entry name" value="NTP_transf_3"/>
    <property type="match status" value="1"/>
</dbReference>
<evidence type="ECO:0000256" key="1">
    <source>
        <dbReference type="ARBA" id="ARBA00022490"/>
    </source>
</evidence>
<dbReference type="AlphaFoldDB" id="A0A838L9V7"/>
<dbReference type="HAMAP" id="MF_00316">
    <property type="entry name" value="MobA"/>
    <property type="match status" value="1"/>
</dbReference>
<dbReference type="InterPro" id="IPR025877">
    <property type="entry name" value="MobA-like_NTP_Trfase"/>
</dbReference>
<evidence type="ECO:0000256" key="2">
    <source>
        <dbReference type="ARBA" id="ARBA00022679"/>
    </source>
</evidence>
<evidence type="ECO:0000256" key="4">
    <source>
        <dbReference type="ARBA" id="ARBA00022741"/>
    </source>
</evidence>
<evidence type="ECO:0000256" key="5">
    <source>
        <dbReference type="ARBA" id="ARBA00022842"/>
    </source>
</evidence>
<keyword evidence="3 8" id="KW-0479">Metal-binding</keyword>
<protein>
    <recommendedName>
        <fullName evidence="8">Molybdenum cofactor guanylyltransferase</fullName>
        <shortName evidence="8">MoCo guanylyltransferase</shortName>
        <ecNumber evidence="8">2.7.7.77</ecNumber>
    </recommendedName>
    <alternativeName>
        <fullName evidence="8">GTP:molybdopterin guanylyltransferase</fullName>
    </alternativeName>
    <alternativeName>
        <fullName evidence="8">Mo-MPT guanylyltransferase</fullName>
    </alternativeName>
    <alternativeName>
        <fullName evidence="8">Molybdopterin guanylyltransferase</fullName>
    </alternativeName>
    <alternativeName>
        <fullName evidence="8">Molybdopterin-guanine dinucleotide synthase</fullName>
        <shortName evidence="8">MGD synthase</shortName>
    </alternativeName>
</protein>
<keyword evidence="2 8" id="KW-0808">Transferase</keyword>
<dbReference type="GO" id="GO:0061603">
    <property type="term" value="F:molybdenum cofactor guanylyltransferase activity"/>
    <property type="evidence" value="ECO:0007669"/>
    <property type="project" value="UniProtKB-EC"/>
</dbReference>
<feature type="binding site" evidence="8">
    <location>
        <position position="93"/>
    </location>
    <ligand>
        <name>GTP</name>
        <dbReference type="ChEBI" id="CHEBI:37565"/>
    </ligand>
</feature>
<name>A0A838L9V7_9SPHN</name>
<feature type="binding site" evidence="8">
    <location>
        <position position="20"/>
    </location>
    <ligand>
        <name>GTP</name>
        <dbReference type="ChEBI" id="CHEBI:37565"/>
    </ligand>
</feature>
<keyword evidence="10" id="KW-0548">Nucleotidyltransferase</keyword>
<evidence type="ECO:0000256" key="7">
    <source>
        <dbReference type="ARBA" id="ARBA00023150"/>
    </source>
</evidence>
<comment type="function">
    <text evidence="8">Transfers a GMP moiety from GTP to Mo-molybdopterin (Mo-MPT) cofactor (Moco or molybdenum cofactor) to form Mo-molybdopterin guanine dinucleotide (Mo-MGD) cofactor.</text>
</comment>
<dbReference type="CDD" id="cd02503">
    <property type="entry name" value="MobA"/>
    <property type="match status" value="1"/>
</dbReference>
<dbReference type="RefSeq" id="WP_160362891.1">
    <property type="nucleotide sequence ID" value="NZ_JACEIB010000026.1"/>
</dbReference>
<comment type="subunit">
    <text evidence="8">Monomer.</text>
</comment>
<dbReference type="EC" id="2.7.7.77" evidence="8"/>
<dbReference type="GO" id="GO:0006777">
    <property type="term" value="P:Mo-molybdopterin cofactor biosynthetic process"/>
    <property type="evidence" value="ECO:0007669"/>
    <property type="project" value="UniProtKB-KW"/>
</dbReference>
<evidence type="ECO:0000313" key="11">
    <source>
        <dbReference type="Proteomes" id="UP000570166"/>
    </source>
</evidence>
<sequence length="181" mass="19377">MRVLGAILAGGRSSRFGSDKALAMIDGRPMLEHVAERLDGQCDGLVVIGRDWPGMIWADDRPEPGLGPLGGLAGALAYGRDHGFDAVLTSSCDLPALPDDLLAMLGAPDALLQRQPTIGLWSVDHADGLVAYLRSDRSRSIRAWAETMKASTIAWGDGLANINTPEDLAKFSRSERPRSSR</sequence>
<comment type="caution">
    <text evidence="10">The sequence shown here is derived from an EMBL/GenBank/DDBJ whole genome shotgun (WGS) entry which is preliminary data.</text>
</comment>
<comment type="caution">
    <text evidence="8">Lacks conserved residue(s) required for the propagation of feature annotation.</text>
</comment>
<dbReference type="EMBL" id="JACEIB010000026">
    <property type="protein sequence ID" value="MBA2935680.1"/>
    <property type="molecule type" value="Genomic_DNA"/>
</dbReference>